<dbReference type="InterPro" id="IPR036390">
    <property type="entry name" value="WH_DNA-bd_sf"/>
</dbReference>
<dbReference type="Proteomes" id="UP001445472">
    <property type="component" value="Unassembled WGS sequence"/>
</dbReference>
<gene>
    <name evidence="2" type="ORF">ABT276_23790</name>
</gene>
<name>A0ABV1UZW7_9ACTN</name>
<evidence type="ECO:0000313" key="2">
    <source>
        <dbReference type="EMBL" id="MER6616339.1"/>
    </source>
</evidence>
<evidence type="ECO:0000259" key="1">
    <source>
        <dbReference type="Pfam" id="PF01726"/>
    </source>
</evidence>
<reference evidence="2 3" key="1">
    <citation type="submission" date="2024-06" db="EMBL/GenBank/DDBJ databases">
        <title>The Natural Products Discovery Center: Release of the First 8490 Sequenced Strains for Exploring Actinobacteria Biosynthetic Diversity.</title>
        <authorList>
            <person name="Kalkreuter E."/>
            <person name="Kautsar S.A."/>
            <person name="Yang D."/>
            <person name="Bader C.D."/>
            <person name="Teijaro C.N."/>
            <person name="Fluegel L."/>
            <person name="Davis C.M."/>
            <person name="Simpson J.R."/>
            <person name="Lauterbach L."/>
            <person name="Steele A.D."/>
            <person name="Gui C."/>
            <person name="Meng S."/>
            <person name="Li G."/>
            <person name="Viehrig K."/>
            <person name="Ye F."/>
            <person name="Su P."/>
            <person name="Kiefer A.F."/>
            <person name="Nichols A."/>
            <person name="Cepeda A.J."/>
            <person name="Yan W."/>
            <person name="Fan B."/>
            <person name="Jiang Y."/>
            <person name="Adhikari A."/>
            <person name="Zheng C.-J."/>
            <person name="Schuster L."/>
            <person name="Cowan T.M."/>
            <person name="Smanski M.J."/>
            <person name="Chevrette M.G."/>
            <person name="De Carvalho L.P.S."/>
            <person name="Shen B."/>
        </authorList>
    </citation>
    <scope>NUCLEOTIDE SEQUENCE [LARGE SCALE GENOMIC DNA]</scope>
    <source>
        <strain evidence="2 3">NPDC000837</strain>
    </source>
</reference>
<dbReference type="SUPFAM" id="SSF46785">
    <property type="entry name" value="Winged helix' DNA-binding domain"/>
    <property type="match status" value="1"/>
</dbReference>
<organism evidence="2 3">
    <name type="scientific">Streptomyces xantholiticus</name>
    <dbReference type="NCBI Taxonomy" id="68285"/>
    <lineage>
        <taxon>Bacteria</taxon>
        <taxon>Bacillati</taxon>
        <taxon>Actinomycetota</taxon>
        <taxon>Actinomycetes</taxon>
        <taxon>Kitasatosporales</taxon>
        <taxon>Streptomycetaceae</taxon>
        <taxon>Streptomyces</taxon>
    </lineage>
</organism>
<feature type="domain" description="LexA repressor DNA-binding" evidence="1">
    <location>
        <begin position="1"/>
        <end position="64"/>
    </location>
</feature>
<dbReference type="Pfam" id="PF01726">
    <property type="entry name" value="LexA_DNA_bind"/>
    <property type="match status" value="1"/>
</dbReference>
<accession>A0ABV1UZW7</accession>
<protein>
    <submittedName>
        <fullName evidence="2">MarR family transcriptional regulator</fullName>
    </submittedName>
</protein>
<keyword evidence="3" id="KW-1185">Reference proteome</keyword>
<dbReference type="InterPro" id="IPR036388">
    <property type="entry name" value="WH-like_DNA-bd_sf"/>
</dbReference>
<dbReference type="EMBL" id="JBEPBX010000023">
    <property type="protein sequence ID" value="MER6616339.1"/>
    <property type="molecule type" value="Genomic_DNA"/>
</dbReference>
<proteinExistence type="predicted"/>
<comment type="caution">
    <text evidence="2">The sequence shown here is derived from an EMBL/GenBank/DDBJ whole genome shotgun (WGS) entry which is preliminary data.</text>
</comment>
<dbReference type="CDD" id="cd00090">
    <property type="entry name" value="HTH_ARSR"/>
    <property type="match status" value="1"/>
</dbReference>
<sequence>MNDFTDRQARILRYLRAWVADHGEPPTVRQLAEGVGLSSPSSAHYQLSRLEACGAVRRTGGRHRSWITC</sequence>
<dbReference type="InterPro" id="IPR011991">
    <property type="entry name" value="ArsR-like_HTH"/>
</dbReference>
<dbReference type="InterPro" id="IPR006199">
    <property type="entry name" value="LexA_DNA-bd_dom"/>
</dbReference>
<evidence type="ECO:0000313" key="3">
    <source>
        <dbReference type="Proteomes" id="UP001445472"/>
    </source>
</evidence>
<dbReference type="Gene3D" id="1.10.10.10">
    <property type="entry name" value="Winged helix-like DNA-binding domain superfamily/Winged helix DNA-binding domain"/>
    <property type="match status" value="1"/>
</dbReference>
<dbReference type="RefSeq" id="WP_351977715.1">
    <property type="nucleotide sequence ID" value="NZ_JBEPBX010000023.1"/>
</dbReference>